<dbReference type="Proteomes" id="UP001252243">
    <property type="component" value="Unassembled WGS sequence"/>
</dbReference>
<reference evidence="1 2" key="1">
    <citation type="submission" date="2023-07" db="EMBL/GenBank/DDBJ databases">
        <title>Sorghum-associated microbial communities from plants grown in Nebraska, USA.</title>
        <authorList>
            <person name="Schachtman D."/>
        </authorList>
    </citation>
    <scope>NUCLEOTIDE SEQUENCE [LARGE SCALE GENOMIC DNA]</scope>
    <source>
        <strain evidence="1 2">BE167</strain>
    </source>
</reference>
<sequence>MADMEFKKRLDQVDELYNDLYELRQRGDDAGKEEIVLAEMQFDGLRVCTERLQGSTVRYLCKELYCGRPRLVAAGGRDFAPGLTTFEVFPHFEQLVVSPLLSACSTDLASPSMTSS</sequence>
<evidence type="ECO:0000313" key="1">
    <source>
        <dbReference type="EMBL" id="MDR7084121.1"/>
    </source>
</evidence>
<gene>
    <name evidence="1" type="ORF">J2X01_003429</name>
</gene>
<keyword evidence="2" id="KW-1185">Reference proteome</keyword>
<organism evidence="1 2">
    <name type="scientific">Arthrobacter ginsengisoli</name>
    <dbReference type="NCBI Taxonomy" id="1356565"/>
    <lineage>
        <taxon>Bacteria</taxon>
        <taxon>Bacillati</taxon>
        <taxon>Actinomycetota</taxon>
        <taxon>Actinomycetes</taxon>
        <taxon>Micrococcales</taxon>
        <taxon>Micrococcaceae</taxon>
        <taxon>Arthrobacter</taxon>
    </lineage>
</organism>
<protein>
    <submittedName>
        <fullName evidence="1">Uncharacterized protein</fullName>
    </submittedName>
</protein>
<proteinExistence type="predicted"/>
<accession>A0ABU1UFZ6</accession>
<comment type="caution">
    <text evidence="1">The sequence shown here is derived from an EMBL/GenBank/DDBJ whole genome shotgun (WGS) entry which is preliminary data.</text>
</comment>
<name>A0ABU1UFZ6_9MICC</name>
<dbReference type="EMBL" id="JAVDVQ010000018">
    <property type="protein sequence ID" value="MDR7084121.1"/>
    <property type="molecule type" value="Genomic_DNA"/>
</dbReference>
<evidence type="ECO:0000313" key="2">
    <source>
        <dbReference type="Proteomes" id="UP001252243"/>
    </source>
</evidence>
<dbReference type="RefSeq" id="WP_310060022.1">
    <property type="nucleotide sequence ID" value="NZ_JAVDVQ010000018.1"/>
</dbReference>